<evidence type="ECO:0000256" key="4">
    <source>
        <dbReference type="ARBA" id="ARBA00023014"/>
    </source>
</evidence>
<evidence type="ECO:0000259" key="6">
    <source>
        <dbReference type="PROSITE" id="PS51379"/>
    </source>
</evidence>
<name>A0A5C9A5Z2_9GAMM</name>
<dbReference type="EMBL" id="VRZA01000002">
    <property type="protein sequence ID" value="TXS95422.1"/>
    <property type="molecule type" value="Genomic_DNA"/>
</dbReference>
<keyword evidence="5" id="KW-1133">Transmembrane helix</keyword>
<dbReference type="Pfam" id="PF13247">
    <property type="entry name" value="Fer4_11"/>
    <property type="match status" value="1"/>
</dbReference>
<evidence type="ECO:0000256" key="2">
    <source>
        <dbReference type="ARBA" id="ARBA00022723"/>
    </source>
</evidence>
<dbReference type="Gene3D" id="3.30.70.20">
    <property type="match status" value="2"/>
</dbReference>
<accession>A0A5C9A5Z2</accession>
<feature type="transmembrane region" description="Helical" evidence="5">
    <location>
        <begin position="463"/>
        <end position="489"/>
    </location>
</feature>
<feature type="transmembrane region" description="Helical" evidence="5">
    <location>
        <begin position="495"/>
        <end position="516"/>
    </location>
</feature>
<dbReference type="AlphaFoldDB" id="A0A5C9A5Z2"/>
<dbReference type="SUPFAM" id="SSF54862">
    <property type="entry name" value="4Fe-4S ferredoxins"/>
    <property type="match status" value="1"/>
</dbReference>
<feature type="transmembrane region" description="Helical" evidence="5">
    <location>
        <begin position="415"/>
        <end position="443"/>
    </location>
</feature>
<dbReference type="PROSITE" id="PS00198">
    <property type="entry name" value="4FE4S_FER_1"/>
    <property type="match status" value="1"/>
</dbReference>
<evidence type="ECO:0000256" key="1">
    <source>
        <dbReference type="ARBA" id="ARBA00022485"/>
    </source>
</evidence>
<dbReference type="CDD" id="cd16371">
    <property type="entry name" value="DMSOR_beta_like"/>
    <property type="match status" value="1"/>
</dbReference>
<keyword evidence="5" id="KW-0472">Membrane</keyword>
<dbReference type="GO" id="GO:0046872">
    <property type="term" value="F:metal ion binding"/>
    <property type="evidence" value="ECO:0007669"/>
    <property type="project" value="UniProtKB-KW"/>
</dbReference>
<sequence>MSVKLFEPIASTRPSQSLFPLRDDEPEYALLNDPESAEVNRYGNRIALKELVDEATSLNINGVREVGFNPNRNKQHAFHFTADNCIGCHACESACSEKNDLPPHLSFRSVGYVEGGTYPNFVRMNISMACNHCDDPVCLKGCPTRAYTKHPEYGAVIQDPDICFGCGYCTWVCPYNAPQLDPVAGQVEKCNMCVDRLEVGLKPACVSACLGNALNFGVVENTPDRREQIDTRIPGFPDPEISKPNIRFQQTRSMPRELTRTDSAPVKYRRDDEAGHYRPAVDKKTGTARHWSLSRLSSRENPLVLFTLAAQAAIGLFAMLLLGTLAGNEVVGTVSRSVVYPGAVALCLGLVAFGLFMSTVHLGKPIRFYRGFNNLRHSPVAREGAGVAGFMAFAGLHMLAILGQQEWLQSFLPGLTGFAGVFETTAVVTGLLAIASSAIGLYYMYRCYRIKARPFWDHKQTGFAFVGCSLYLGALCLAATGSVAMLLAGMPLSPLLGLCGSLMALGLALEAIGLYLHARDMNAAGNEGAVSHYVQCTTFGKTYLLRNALLIVALAGLATAPLYVSSTVGMVLWFVLALAAVGVAVIGRALFYVLVVPTTMPGAFFWKNKGFEQHARDIGLAAMPQVGVVPDLH</sequence>
<organism evidence="7 8">
    <name type="scientific">Parahaliea maris</name>
    <dbReference type="NCBI Taxonomy" id="2716870"/>
    <lineage>
        <taxon>Bacteria</taxon>
        <taxon>Pseudomonadati</taxon>
        <taxon>Pseudomonadota</taxon>
        <taxon>Gammaproteobacteria</taxon>
        <taxon>Cellvibrionales</taxon>
        <taxon>Halieaceae</taxon>
        <taxon>Parahaliea</taxon>
    </lineage>
</organism>
<keyword evidence="8" id="KW-1185">Reference proteome</keyword>
<dbReference type="InterPro" id="IPR007059">
    <property type="entry name" value="DmsC"/>
</dbReference>
<keyword evidence="3" id="KW-0408">Iron</keyword>
<keyword evidence="5" id="KW-0812">Transmembrane</keyword>
<comment type="caution">
    <text evidence="7">The sequence shown here is derived from an EMBL/GenBank/DDBJ whole genome shotgun (WGS) entry which is preliminary data.</text>
</comment>
<evidence type="ECO:0000313" key="7">
    <source>
        <dbReference type="EMBL" id="TXS95422.1"/>
    </source>
</evidence>
<dbReference type="PROSITE" id="PS51379">
    <property type="entry name" value="4FE4S_FER_2"/>
    <property type="match status" value="3"/>
</dbReference>
<evidence type="ECO:0000313" key="8">
    <source>
        <dbReference type="Proteomes" id="UP000321039"/>
    </source>
</evidence>
<dbReference type="Proteomes" id="UP000321039">
    <property type="component" value="Unassembled WGS sequence"/>
</dbReference>
<keyword evidence="1" id="KW-0004">4Fe-4S</keyword>
<dbReference type="GO" id="GO:0016020">
    <property type="term" value="C:membrane"/>
    <property type="evidence" value="ECO:0007669"/>
    <property type="project" value="InterPro"/>
</dbReference>
<reference evidence="7 8" key="1">
    <citation type="submission" date="2019-08" db="EMBL/GenBank/DDBJ databases">
        <title>Parahaliea maris sp. nov., isolated from the surface seawater.</title>
        <authorList>
            <person name="Liu Y."/>
        </authorList>
    </citation>
    <scope>NUCLEOTIDE SEQUENCE [LARGE SCALE GENOMIC DNA]</scope>
    <source>
        <strain evidence="7 8">HSLHS9</strain>
    </source>
</reference>
<keyword evidence="4" id="KW-0411">Iron-sulfur</keyword>
<feature type="domain" description="4Fe-4S ferredoxin-type" evidence="6">
    <location>
        <begin position="120"/>
        <end position="152"/>
    </location>
</feature>
<dbReference type="Pfam" id="PF04976">
    <property type="entry name" value="DmsC"/>
    <property type="match status" value="1"/>
</dbReference>
<evidence type="ECO:0000256" key="5">
    <source>
        <dbReference type="SAM" id="Phobius"/>
    </source>
</evidence>
<feature type="transmembrane region" description="Helical" evidence="5">
    <location>
        <begin position="303"/>
        <end position="326"/>
    </location>
</feature>
<evidence type="ECO:0000256" key="3">
    <source>
        <dbReference type="ARBA" id="ARBA00023004"/>
    </source>
</evidence>
<dbReference type="InterPro" id="IPR017900">
    <property type="entry name" value="4Fe4S_Fe_S_CS"/>
</dbReference>
<feature type="transmembrane region" description="Helical" evidence="5">
    <location>
        <begin position="384"/>
        <end position="403"/>
    </location>
</feature>
<feature type="domain" description="4Fe-4S ferredoxin-type" evidence="6">
    <location>
        <begin position="154"/>
        <end position="183"/>
    </location>
</feature>
<feature type="transmembrane region" description="Helical" evidence="5">
    <location>
        <begin position="570"/>
        <end position="595"/>
    </location>
</feature>
<dbReference type="RefSeq" id="WP_148067333.1">
    <property type="nucleotide sequence ID" value="NZ_VRZA01000002.1"/>
</dbReference>
<dbReference type="PANTHER" id="PTHR43177">
    <property type="entry name" value="PROTEIN NRFC"/>
    <property type="match status" value="1"/>
</dbReference>
<feature type="transmembrane region" description="Helical" evidence="5">
    <location>
        <begin position="338"/>
        <end position="363"/>
    </location>
</feature>
<feature type="transmembrane region" description="Helical" evidence="5">
    <location>
        <begin position="543"/>
        <end position="564"/>
    </location>
</feature>
<gene>
    <name evidence="7" type="ORF">FV139_05920</name>
</gene>
<keyword evidence="2" id="KW-0479">Metal-binding</keyword>
<protein>
    <submittedName>
        <fullName evidence="7">4Fe-4S dicluster domain-containing protein</fullName>
    </submittedName>
</protein>
<dbReference type="InterPro" id="IPR017896">
    <property type="entry name" value="4Fe4S_Fe-S-bd"/>
</dbReference>
<feature type="domain" description="4Fe-4S ferredoxin-type" evidence="6">
    <location>
        <begin position="76"/>
        <end position="106"/>
    </location>
</feature>
<dbReference type="InterPro" id="IPR050954">
    <property type="entry name" value="ET_IronSulfur_Cluster-Binding"/>
</dbReference>
<dbReference type="GO" id="GO:0019645">
    <property type="term" value="P:anaerobic electron transport chain"/>
    <property type="evidence" value="ECO:0007669"/>
    <property type="project" value="InterPro"/>
</dbReference>
<dbReference type="PANTHER" id="PTHR43177:SF3">
    <property type="entry name" value="PROTEIN NRFC HOMOLOG"/>
    <property type="match status" value="1"/>
</dbReference>
<dbReference type="GO" id="GO:0051539">
    <property type="term" value="F:4 iron, 4 sulfur cluster binding"/>
    <property type="evidence" value="ECO:0007669"/>
    <property type="project" value="UniProtKB-KW"/>
</dbReference>
<proteinExistence type="predicted"/>